<dbReference type="Pfam" id="PF20434">
    <property type="entry name" value="BD-FAE"/>
    <property type="match status" value="1"/>
</dbReference>
<protein>
    <submittedName>
        <fullName evidence="4">Alpha/Beta hydrolase protein</fullName>
    </submittedName>
</protein>
<dbReference type="SUPFAM" id="SSF53474">
    <property type="entry name" value="alpha/beta-Hydrolases"/>
    <property type="match status" value="1"/>
</dbReference>
<dbReference type="InterPro" id="IPR049492">
    <property type="entry name" value="BD-FAE-like_dom"/>
</dbReference>
<dbReference type="AlphaFoldDB" id="A0A9P8RJK7"/>
<sequence length="321" mass="34931">MANTPSNRLVYKVLDGQDIDVEAYLPPLSGNIRGAGQPVIIDIHGGAFMLGASGMVNKDQVEDCLNRGWIVLVPNHRLCPQVNLLEGPMKDIRDLLAWIHDGGLQKELSILERGDYKVDLDYVFAFGTSSGGTLALSLGFDVPRPVAGIYDMYGPCNFADAFWTIPVAHVKAKLPPLTEDFISKIFDERPVPIVGGVSLEGQANPGGPNFNDPRVAFAMTQIGNGTVMDAIFPSKEWKKVDPLLNLSSTFPPTYIVHGQADTMVPLSLSKDLYAALQKAGVKCGMTEVPGEEHTFAGKMKIGTQTWDLQRKGFDFLESLIV</sequence>
<dbReference type="Proteomes" id="UP000758603">
    <property type="component" value="Unassembled WGS sequence"/>
</dbReference>
<dbReference type="InterPro" id="IPR001375">
    <property type="entry name" value="Peptidase_S9_cat"/>
</dbReference>
<gene>
    <name evidence="4" type="ORF">BKA67DRAFT_633574</name>
</gene>
<evidence type="ECO:0000313" key="5">
    <source>
        <dbReference type="Proteomes" id="UP000758603"/>
    </source>
</evidence>
<dbReference type="PANTHER" id="PTHR48081:SF3">
    <property type="entry name" value="ALPHA_BETA HYDROLASE FOLD-3 DOMAIN-CONTAINING PROTEIN"/>
    <property type="match status" value="1"/>
</dbReference>
<dbReference type="EMBL" id="JAGPXC010000015">
    <property type="protein sequence ID" value="KAH6638672.1"/>
    <property type="molecule type" value="Genomic_DNA"/>
</dbReference>
<reference evidence="4" key="1">
    <citation type="journal article" date="2021" name="Nat. Commun.">
        <title>Genetic determinants of endophytism in the Arabidopsis root mycobiome.</title>
        <authorList>
            <person name="Mesny F."/>
            <person name="Miyauchi S."/>
            <person name="Thiergart T."/>
            <person name="Pickel B."/>
            <person name="Atanasova L."/>
            <person name="Karlsson M."/>
            <person name="Huettel B."/>
            <person name="Barry K.W."/>
            <person name="Haridas S."/>
            <person name="Chen C."/>
            <person name="Bauer D."/>
            <person name="Andreopoulos W."/>
            <person name="Pangilinan J."/>
            <person name="LaButti K."/>
            <person name="Riley R."/>
            <person name="Lipzen A."/>
            <person name="Clum A."/>
            <person name="Drula E."/>
            <person name="Henrissat B."/>
            <person name="Kohler A."/>
            <person name="Grigoriev I.V."/>
            <person name="Martin F.M."/>
            <person name="Hacquard S."/>
        </authorList>
    </citation>
    <scope>NUCLEOTIDE SEQUENCE</scope>
    <source>
        <strain evidence="4">MPI-SDFR-AT-0073</strain>
    </source>
</reference>
<evidence type="ECO:0000256" key="1">
    <source>
        <dbReference type="ARBA" id="ARBA00022801"/>
    </source>
</evidence>
<comment type="caution">
    <text evidence="4">The sequence shown here is derived from an EMBL/GenBank/DDBJ whole genome shotgun (WGS) entry which is preliminary data.</text>
</comment>
<dbReference type="GO" id="GO:0008236">
    <property type="term" value="F:serine-type peptidase activity"/>
    <property type="evidence" value="ECO:0007669"/>
    <property type="project" value="InterPro"/>
</dbReference>
<dbReference type="GO" id="GO:0006508">
    <property type="term" value="P:proteolysis"/>
    <property type="evidence" value="ECO:0007669"/>
    <property type="project" value="InterPro"/>
</dbReference>
<dbReference type="InterPro" id="IPR029058">
    <property type="entry name" value="AB_hydrolase_fold"/>
</dbReference>
<dbReference type="Pfam" id="PF00326">
    <property type="entry name" value="Peptidase_S9"/>
    <property type="match status" value="1"/>
</dbReference>
<dbReference type="PANTHER" id="PTHR48081">
    <property type="entry name" value="AB HYDROLASE SUPERFAMILY PROTEIN C4A8.06C"/>
    <property type="match status" value="1"/>
</dbReference>
<organism evidence="4 5">
    <name type="scientific">Truncatella angustata</name>
    <dbReference type="NCBI Taxonomy" id="152316"/>
    <lineage>
        <taxon>Eukaryota</taxon>
        <taxon>Fungi</taxon>
        <taxon>Dikarya</taxon>
        <taxon>Ascomycota</taxon>
        <taxon>Pezizomycotina</taxon>
        <taxon>Sordariomycetes</taxon>
        <taxon>Xylariomycetidae</taxon>
        <taxon>Amphisphaeriales</taxon>
        <taxon>Sporocadaceae</taxon>
        <taxon>Truncatella</taxon>
    </lineage>
</organism>
<accession>A0A9P8RJK7</accession>
<dbReference type="Gene3D" id="3.40.50.1820">
    <property type="entry name" value="alpha/beta hydrolase"/>
    <property type="match status" value="1"/>
</dbReference>
<keyword evidence="1 4" id="KW-0378">Hydrolase</keyword>
<evidence type="ECO:0000259" key="2">
    <source>
        <dbReference type="Pfam" id="PF00326"/>
    </source>
</evidence>
<feature type="domain" description="BD-FAE-like" evidence="3">
    <location>
        <begin position="36"/>
        <end position="140"/>
    </location>
</feature>
<name>A0A9P8RJK7_9PEZI</name>
<evidence type="ECO:0000259" key="3">
    <source>
        <dbReference type="Pfam" id="PF20434"/>
    </source>
</evidence>
<evidence type="ECO:0000313" key="4">
    <source>
        <dbReference type="EMBL" id="KAH6638672.1"/>
    </source>
</evidence>
<keyword evidence="5" id="KW-1185">Reference proteome</keyword>
<dbReference type="OrthoDB" id="19653at2759"/>
<feature type="domain" description="Peptidase S9 prolyl oligopeptidase catalytic" evidence="2">
    <location>
        <begin position="235"/>
        <end position="298"/>
    </location>
</feature>
<proteinExistence type="predicted"/>
<dbReference type="GeneID" id="70134514"/>
<dbReference type="InterPro" id="IPR050300">
    <property type="entry name" value="GDXG_lipolytic_enzyme"/>
</dbReference>
<dbReference type="RefSeq" id="XP_045950944.1">
    <property type="nucleotide sequence ID" value="XM_046105623.1"/>
</dbReference>